<proteinExistence type="predicted"/>
<sequence length="278" mass="29894">MKILKKIILIVLWQIHILNYAQIGINTPNPQALFHVDGAKDNPSVGAPSPTQQLNDFSVNSSGYVGIGTVNPTANLEINSPTTNAVRIVDTTQGLGKVLTSDSNGYARWTTPSTSFAKLATLPTTLITTPTIDDPSLAGTQFIAYSGAFISLTPGKYQIYFTMWCSPGGPNLADSSVNDGFASVFFSTSSTTNIPPAYLTSIKSVIIPRLYNLQAPASDYYGSGNVAVDITGNTTLYLWVYMSGGNWTAPTGNSIRFRFDPGSYGPYVQMYAIPFEVQ</sequence>
<dbReference type="EMBL" id="FOIU01000001">
    <property type="protein sequence ID" value="SEW10007.1"/>
    <property type="molecule type" value="Genomic_DNA"/>
</dbReference>
<organism evidence="1 2">
    <name type="scientific">Chryseobacterium wanjuense</name>
    <dbReference type="NCBI Taxonomy" id="356305"/>
    <lineage>
        <taxon>Bacteria</taxon>
        <taxon>Pseudomonadati</taxon>
        <taxon>Bacteroidota</taxon>
        <taxon>Flavobacteriia</taxon>
        <taxon>Flavobacteriales</taxon>
        <taxon>Weeksellaceae</taxon>
        <taxon>Chryseobacterium group</taxon>
        <taxon>Chryseobacterium</taxon>
    </lineage>
</organism>
<keyword evidence="2" id="KW-1185">Reference proteome</keyword>
<dbReference type="STRING" id="356305.SAMN05421841_1027"/>
<gene>
    <name evidence="1" type="ORF">SAMN05421841_1027</name>
</gene>
<name>A0A1I0P726_9FLAO</name>
<protein>
    <recommendedName>
        <fullName evidence="3">C1q domain-containing protein</fullName>
    </recommendedName>
</protein>
<evidence type="ECO:0000313" key="2">
    <source>
        <dbReference type="Proteomes" id="UP000199469"/>
    </source>
</evidence>
<accession>A0A1I0P726</accession>
<evidence type="ECO:0008006" key="3">
    <source>
        <dbReference type="Google" id="ProtNLM"/>
    </source>
</evidence>
<evidence type="ECO:0000313" key="1">
    <source>
        <dbReference type="EMBL" id="SEW10007.1"/>
    </source>
</evidence>
<dbReference type="Proteomes" id="UP000199469">
    <property type="component" value="Unassembled WGS sequence"/>
</dbReference>
<dbReference type="OrthoDB" id="1252924at2"/>
<reference evidence="2" key="1">
    <citation type="submission" date="2016-10" db="EMBL/GenBank/DDBJ databases">
        <authorList>
            <person name="Varghese N."/>
            <person name="Submissions S."/>
        </authorList>
    </citation>
    <scope>NUCLEOTIDE SEQUENCE [LARGE SCALE GENOMIC DNA]</scope>
    <source>
        <strain evidence="2">DSM 17724</strain>
    </source>
</reference>
<dbReference type="AlphaFoldDB" id="A0A1I0P726"/>
<dbReference type="RefSeq" id="WP_089790945.1">
    <property type="nucleotide sequence ID" value="NZ_FOIU01000001.1"/>
</dbReference>